<protein>
    <submittedName>
        <fullName evidence="1">Uncharacterized protein</fullName>
    </submittedName>
</protein>
<keyword evidence="2" id="KW-1185">Reference proteome</keyword>
<accession>A0A8H3J7W6</accession>
<comment type="caution">
    <text evidence="1">The sequence shown here is derived from an EMBL/GenBank/DDBJ whole genome shotgun (WGS) entry which is preliminary data.</text>
</comment>
<name>A0A8H3J7W6_9LECA</name>
<dbReference type="Proteomes" id="UP000664534">
    <property type="component" value="Unassembled WGS sequence"/>
</dbReference>
<reference evidence="1" key="1">
    <citation type="submission" date="2021-03" db="EMBL/GenBank/DDBJ databases">
        <authorList>
            <person name="Tagirdzhanova G."/>
        </authorList>
    </citation>
    <scope>NUCLEOTIDE SEQUENCE</scope>
</reference>
<gene>
    <name evidence="1" type="ORF">IMSHALPRED_003698</name>
</gene>
<evidence type="ECO:0000313" key="1">
    <source>
        <dbReference type="EMBL" id="CAF9942471.1"/>
    </source>
</evidence>
<dbReference type="EMBL" id="CAJPDT010000189">
    <property type="protein sequence ID" value="CAF9942471.1"/>
    <property type="molecule type" value="Genomic_DNA"/>
</dbReference>
<dbReference type="AlphaFoldDB" id="A0A8H3J7W6"/>
<proteinExistence type="predicted"/>
<evidence type="ECO:0000313" key="2">
    <source>
        <dbReference type="Proteomes" id="UP000664534"/>
    </source>
</evidence>
<sequence length="219" mass="25432">MPVTYFNVTDIAHDDLEMEDLLFAETGRKVILDTDWTTLRAAAQGFCTFVYSSDIEFILIKTGGKISFQRVVPIHTEAELAGIEWDIRTDEQYCIFKVDLMQKAIITGSPIVRFFRCSHQEEKPCVYDESDIGKPLWKFKRDGLSWEAEDIYLQKDVIASEAFPPEHLAEVARRFKAWRTMQKGILLVYLRIPRRLSDGESLRLVEGGWQFFDDVPWIL</sequence>
<organism evidence="1 2">
    <name type="scientific">Imshaugia aleurites</name>
    <dbReference type="NCBI Taxonomy" id="172621"/>
    <lineage>
        <taxon>Eukaryota</taxon>
        <taxon>Fungi</taxon>
        <taxon>Dikarya</taxon>
        <taxon>Ascomycota</taxon>
        <taxon>Pezizomycotina</taxon>
        <taxon>Lecanoromycetes</taxon>
        <taxon>OSLEUM clade</taxon>
        <taxon>Lecanoromycetidae</taxon>
        <taxon>Lecanorales</taxon>
        <taxon>Lecanorineae</taxon>
        <taxon>Parmeliaceae</taxon>
        <taxon>Imshaugia</taxon>
    </lineage>
</organism>